<feature type="domain" description="LBH" evidence="2">
    <location>
        <begin position="1"/>
        <end position="104"/>
    </location>
</feature>
<dbReference type="Pfam" id="PF15317">
    <property type="entry name" value="Lbh"/>
    <property type="match status" value="1"/>
</dbReference>
<dbReference type="AlphaFoldDB" id="H0XMV5"/>
<dbReference type="PANTHER" id="PTHR14987:SF1">
    <property type="entry name" value="LBH DOMAIN-CONTAINING PROTEIN 1"/>
    <property type="match status" value="1"/>
</dbReference>
<dbReference type="GeneTree" id="ENSGT00400000022873"/>
<keyword evidence="4" id="KW-1185">Reference proteome</keyword>
<dbReference type="InParanoid" id="H0XMV5"/>
<reference evidence="4" key="1">
    <citation type="submission" date="2011-03" db="EMBL/GenBank/DDBJ databases">
        <title>Version 3 of the genome sequence of Otolemur garnettii (Bushbaby).</title>
        <authorList>
            <consortium name="The Broad Institute Genome Sequencing Platform"/>
            <person name="Di Palma F."/>
            <person name="Johnson J."/>
            <person name="Lander E.S."/>
            <person name="Lindblad-Toh K."/>
            <person name="Jaffe D.B."/>
            <person name="Gnerre S."/>
            <person name="MacCallum I."/>
            <person name="Przybylski D."/>
            <person name="Ribeiro F.J."/>
            <person name="Burton J.N."/>
            <person name="Walker B.J."/>
            <person name="Sharpe T."/>
            <person name="Hall G."/>
        </authorList>
    </citation>
    <scope>NUCLEOTIDE SEQUENCE [LARGE SCALE GENOMIC DNA]</scope>
</reference>
<dbReference type="InterPro" id="IPR038990">
    <property type="entry name" value="LBH_dom"/>
</dbReference>
<evidence type="ECO:0000313" key="4">
    <source>
        <dbReference type="Proteomes" id="UP000005225"/>
    </source>
</evidence>
<dbReference type="HOGENOM" id="CLU_1513971_0_0_1"/>
<evidence type="ECO:0000259" key="2">
    <source>
        <dbReference type="Pfam" id="PF15317"/>
    </source>
</evidence>
<dbReference type="Ensembl" id="ENSOGAT00000033860.1">
    <property type="protein sequence ID" value="ENSOGAP00000017446.1"/>
    <property type="gene ID" value="ENSOGAG00000025205.1"/>
</dbReference>
<dbReference type="GO" id="GO:0005634">
    <property type="term" value="C:nucleus"/>
    <property type="evidence" value="ECO:0007669"/>
    <property type="project" value="TreeGrafter"/>
</dbReference>
<name>H0XMV5_OTOGA</name>
<proteinExistence type="predicted"/>
<dbReference type="PANTHER" id="PTHR14987">
    <property type="entry name" value="PROTEIN LBH-RELATED"/>
    <property type="match status" value="1"/>
</dbReference>
<evidence type="ECO:0000256" key="1">
    <source>
        <dbReference type="SAM" id="MobiDB-lite"/>
    </source>
</evidence>
<dbReference type="OMA" id="RFVEYSH"/>
<feature type="region of interest" description="Disordered" evidence="1">
    <location>
        <begin position="1"/>
        <end position="31"/>
    </location>
</feature>
<reference evidence="3" key="2">
    <citation type="submission" date="2025-08" db="UniProtKB">
        <authorList>
            <consortium name="Ensembl"/>
        </authorList>
    </citation>
    <scope>IDENTIFICATION</scope>
</reference>
<gene>
    <name evidence="3" type="primary">LBHD1</name>
</gene>
<organism evidence="3 4">
    <name type="scientific">Otolemur garnettii</name>
    <name type="common">Small-eared galago</name>
    <name type="synonym">Garnett's greater bushbaby</name>
    <dbReference type="NCBI Taxonomy" id="30611"/>
    <lineage>
        <taxon>Eukaryota</taxon>
        <taxon>Metazoa</taxon>
        <taxon>Chordata</taxon>
        <taxon>Craniata</taxon>
        <taxon>Vertebrata</taxon>
        <taxon>Euteleostomi</taxon>
        <taxon>Mammalia</taxon>
        <taxon>Eutheria</taxon>
        <taxon>Euarchontoglires</taxon>
        <taxon>Primates</taxon>
        <taxon>Strepsirrhini</taxon>
        <taxon>Lorisiformes</taxon>
        <taxon>Galagidae</taxon>
        <taxon>Otolemur</taxon>
    </lineage>
</organism>
<protein>
    <submittedName>
        <fullName evidence="3">LBH domain containing 1</fullName>
    </submittedName>
</protein>
<accession>H0XMV5</accession>
<dbReference type="EMBL" id="AAQR03147753">
    <property type="status" value="NOT_ANNOTATED_CDS"/>
    <property type="molecule type" value="Genomic_DNA"/>
</dbReference>
<dbReference type="GO" id="GO:0045893">
    <property type="term" value="P:positive regulation of DNA-templated transcription"/>
    <property type="evidence" value="ECO:0007669"/>
    <property type="project" value="TreeGrafter"/>
</dbReference>
<dbReference type="InterPro" id="IPR042945">
    <property type="entry name" value="LBH_dom_prot"/>
</dbReference>
<dbReference type="Proteomes" id="UP000005225">
    <property type="component" value="Unassembled WGS sequence"/>
</dbReference>
<dbReference type="FunCoup" id="H0XMV5">
    <property type="interactions" value="202"/>
</dbReference>
<evidence type="ECO:0000313" key="3">
    <source>
        <dbReference type="Ensembl" id="ENSOGAP00000017446.1"/>
    </source>
</evidence>
<reference evidence="3" key="3">
    <citation type="submission" date="2025-09" db="UniProtKB">
        <authorList>
            <consortium name="Ensembl"/>
        </authorList>
    </citation>
    <scope>IDENTIFICATION</scope>
</reference>
<sequence length="208" mass="23669">MALVPGSSEEDGPWTRDSPGSSKHPESPRLMNSLWKDRGEISRVQGYQDFQVVSQKSHLPSIVVEASEVNEEESGDLQWPHEELLLLTDGEEEEAEAFFQDENEEPGWAWSPQDPRFPLRTFNVGFSWGQEQDDQDASWIPEDTECEETPNLCFWDPSTGSSVCRSHFVEYSHLLPPSNLEGKYFSPSNISPRFIYEALLPILIAFFA</sequence>
<dbReference type="eggNOG" id="ENOG502TCS0">
    <property type="taxonomic scope" value="Eukaryota"/>
</dbReference>